<gene>
    <name evidence="1" type="ORF">TRFO_36853</name>
</gene>
<name>A0A1J4JCR0_9EUKA</name>
<organism evidence="1 2">
    <name type="scientific">Tritrichomonas foetus</name>
    <dbReference type="NCBI Taxonomy" id="1144522"/>
    <lineage>
        <taxon>Eukaryota</taxon>
        <taxon>Metamonada</taxon>
        <taxon>Parabasalia</taxon>
        <taxon>Tritrichomonadida</taxon>
        <taxon>Tritrichomonadidae</taxon>
        <taxon>Tritrichomonas</taxon>
    </lineage>
</organism>
<reference evidence="1" key="1">
    <citation type="submission" date="2016-10" db="EMBL/GenBank/DDBJ databases">
        <authorList>
            <person name="Benchimol M."/>
            <person name="Almeida L.G."/>
            <person name="Vasconcelos A.T."/>
            <person name="Perreira-Neves A."/>
            <person name="Rosa I.A."/>
            <person name="Tasca T."/>
            <person name="Bogo M.R."/>
            <person name="de Souza W."/>
        </authorList>
    </citation>
    <scope>NUCLEOTIDE SEQUENCE [LARGE SCALE GENOMIC DNA]</scope>
    <source>
        <strain evidence="1">K</strain>
    </source>
</reference>
<dbReference type="GeneID" id="94845783"/>
<sequence length="498" mass="59678">MWVVTSRLRTPYNLYFYSDDTLKAETHNFWNILIENSKSLDGNVKGSVAYGFIVFFKKNLDKLFPDSVSKIFDFVNDIFVKNSDFDFDHLYYFNVLRLIKYILKYKYEFIQNQVNYLGNWFENILKFFHTHHIQLHVKTIATSLEFYKKLNSHECSKHFLQLMIADISHKFPYISSKSIYTFSIIISLKLDPFRTLTPHQQDEKKKAQNQDYKNVKLIVDKIVHLLTTHQNMPMLLKRSIYTFFSNLAKYSPNYFPYDFFFDYEKYINDEIERPLYFFALYDVYTRCNSCDLFSSIEKKEIKQKIAQIFINGLNKCDFVNWPLSIKFLDNIANDSISVLENSIKIIERYIKSMIVTEFSNQPYYYSTIYSSIGLILTLCCEKKVKILKWMPLILKHFPIRKEFEYVNCIFLRISRLYLLYTIYMNPFAQDLIRIYSHMLAAEQIVFSQFQFKAETLNQMVFVLNRMAKLNPQTYYIVSSGFLDEHSKDILEERIKKYS</sequence>
<protein>
    <submittedName>
        <fullName evidence="1">Uncharacterized protein</fullName>
    </submittedName>
</protein>
<evidence type="ECO:0000313" key="1">
    <source>
        <dbReference type="EMBL" id="OHS96994.1"/>
    </source>
</evidence>
<keyword evidence="2" id="KW-1185">Reference proteome</keyword>
<dbReference type="RefSeq" id="XP_068350131.1">
    <property type="nucleotide sequence ID" value="XM_068511079.1"/>
</dbReference>
<comment type="caution">
    <text evidence="1">The sequence shown here is derived from an EMBL/GenBank/DDBJ whole genome shotgun (WGS) entry which is preliminary data.</text>
</comment>
<dbReference type="Proteomes" id="UP000179807">
    <property type="component" value="Unassembled WGS sequence"/>
</dbReference>
<dbReference type="VEuPathDB" id="TrichDB:TRFO_36853"/>
<dbReference type="SUPFAM" id="SSF48371">
    <property type="entry name" value="ARM repeat"/>
    <property type="match status" value="1"/>
</dbReference>
<proteinExistence type="predicted"/>
<dbReference type="EMBL" id="MLAK01001144">
    <property type="protein sequence ID" value="OHS96994.1"/>
    <property type="molecule type" value="Genomic_DNA"/>
</dbReference>
<accession>A0A1J4JCR0</accession>
<evidence type="ECO:0000313" key="2">
    <source>
        <dbReference type="Proteomes" id="UP000179807"/>
    </source>
</evidence>
<dbReference type="InterPro" id="IPR016024">
    <property type="entry name" value="ARM-type_fold"/>
</dbReference>
<dbReference type="AlphaFoldDB" id="A0A1J4JCR0"/>